<dbReference type="Pfam" id="PF13650">
    <property type="entry name" value="Asp_protease_2"/>
    <property type="match status" value="1"/>
</dbReference>
<protein>
    <submittedName>
        <fullName evidence="1">Acid protease</fullName>
    </submittedName>
</protein>
<sequence length="150" mass="16526">MASMKKFLLKKNYTKIPLVLTATNHFEIVAKINGITGRFILDTGASNTCIGFDKLKFFNLTSKESKIKAAGAGATNMETLISTKNKIQIGDWQKNKLKIVLFDLVHVNEALTAHKALPVDGIIGADVLKKAKAIIDYNKSCVYLKLKTVK</sequence>
<dbReference type="OrthoDB" id="5975497at2"/>
<dbReference type="PROSITE" id="PS00141">
    <property type="entry name" value="ASP_PROTEASE"/>
    <property type="match status" value="1"/>
</dbReference>
<dbReference type="InterPro" id="IPR034122">
    <property type="entry name" value="Retropepsin-like_bacterial"/>
</dbReference>
<dbReference type="Gene3D" id="2.40.70.10">
    <property type="entry name" value="Acid Proteases"/>
    <property type="match status" value="1"/>
</dbReference>
<dbReference type="GO" id="GO:0006508">
    <property type="term" value="P:proteolysis"/>
    <property type="evidence" value="ECO:0007669"/>
    <property type="project" value="UniProtKB-KW"/>
</dbReference>
<dbReference type="CDD" id="cd05483">
    <property type="entry name" value="retropepsin_like_bacteria"/>
    <property type="match status" value="1"/>
</dbReference>
<dbReference type="InterPro" id="IPR001969">
    <property type="entry name" value="Aspartic_peptidase_AS"/>
</dbReference>
<dbReference type="GO" id="GO:0004190">
    <property type="term" value="F:aspartic-type endopeptidase activity"/>
    <property type="evidence" value="ECO:0007669"/>
    <property type="project" value="InterPro"/>
</dbReference>
<dbReference type="InterPro" id="IPR021109">
    <property type="entry name" value="Peptidase_aspartic_dom_sf"/>
</dbReference>
<proteinExistence type="predicted"/>
<gene>
    <name evidence="1" type="ORF">FEE95_02610</name>
</gene>
<comment type="caution">
    <text evidence="1">The sequence shown here is derived from an EMBL/GenBank/DDBJ whole genome shotgun (WGS) entry which is preliminary data.</text>
</comment>
<evidence type="ECO:0000313" key="2">
    <source>
        <dbReference type="Proteomes" id="UP000310314"/>
    </source>
</evidence>
<dbReference type="Proteomes" id="UP000310314">
    <property type="component" value="Unassembled WGS sequence"/>
</dbReference>
<name>A0A5S3PTS7_9FLAO</name>
<keyword evidence="1" id="KW-0645">Protease</keyword>
<dbReference type="AlphaFoldDB" id="A0A5S3PTS7"/>
<keyword evidence="1" id="KW-0378">Hydrolase</keyword>
<dbReference type="RefSeq" id="WP_138656273.1">
    <property type="nucleotide sequence ID" value="NZ_VATY01000001.1"/>
</dbReference>
<dbReference type="EMBL" id="VATY01000001">
    <property type="protein sequence ID" value="TMM58340.1"/>
    <property type="molecule type" value="Genomic_DNA"/>
</dbReference>
<keyword evidence="2" id="KW-1185">Reference proteome</keyword>
<accession>A0A5S3PTS7</accession>
<organism evidence="1 2">
    <name type="scientific">Maribacter algarum</name>
    <name type="common">ex Zhang et al. 2020</name>
    <dbReference type="NCBI Taxonomy" id="2578118"/>
    <lineage>
        <taxon>Bacteria</taxon>
        <taxon>Pseudomonadati</taxon>
        <taxon>Bacteroidota</taxon>
        <taxon>Flavobacteriia</taxon>
        <taxon>Flavobacteriales</taxon>
        <taxon>Flavobacteriaceae</taxon>
        <taxon>Maribacter</taxon>
    </lineage>
</organism>
<dbReference type="SUPFAM" id="SSF50630">
    <property type="entry name" value="Acid proteases"/>
    <property type="match status" value="1"/>
</dbReference>
<evidence type="ECO:0000313" key="1">
    <source>
        <dbReference type="EMBL" id="TMM58340.1"/>
    </source>
</evidence>
<reference evidence="1 2" key="1">
    <citation type="submission" date="2019-05" db="EMBL/GenBank/DDBJ databases">
        <authorList>
            <person name="Zhang J.-Y."/>
            <person name="Feg X."/>
            <person name="Du Z.-J."/>
        </authorList>
    </citation>
    <scope>NUCLEOTIDE SEQUENCE [LARGE SCALE GENOMIC DNA]</scope>
    <source>
        <strain evidence="1 2">RZ26</strain>
    </source>
</reference>